<dbReference type="Proteomes" id="UP000274822">
    <property type="component" value="Unassembled WGS sequence"/>
</dbReference>
<gene>
    <name evidence="2" type="ORF">BC938DRAFT_472305</name>
</gene>
<feature type="region of interest" description="Disordered" evidence="1">
    <location>
        <begin position="56"/>
        <end position="106"/>
    </location>
</feature>
<dbReference type="AlphaFoldDB" id="A0A433Q6E5"/>
<evidence type="ECO:0000313" key="2">
    <source>
        <dbReference type="EMBL" id="RUS25342.1"/>
    </source>
</evidence>
<comment type="caution">
    <text evidence="2">The sequence shown here is derived from an EMBL/GenBank/DDBJ whole genome shotgun (WGS) entry which is preliminary data.</text>
</comment>
<feature type="compositionally biased region" description="Basic and acidic residues" evidence="1">
    <location>
        <begin position="56"/>
        <end position="67"/>
    </location>
</feature>
<accession>A0A433Q6E5</accession>
<dbReference type="EMBL" id="RBNJ01013267">
    <property type="protein sequence ID" value="RUS25342.1"/>
    <property type="molecule type" value="Genomic_DNA"/>
</dbReference>
<proteinExistence type="predicted"/>
<feature type="compositionally biased region" description="Acidic residues" evidence="1">
    <location>
        <begin position="68"/>
        <end position="83"/>
    </location>
</feature>
<name>A0A433Q6E5_9FUNG</name>
<sequence>MQDTRPDRQKAKAWEMERRSCKTVDQPLIHLHNSGFMGVGISGGTFGVPKSNEKIDQAKAAKRKLEDIENESNEDETGSDENENVSNVPASCNNDPASCNNDPEELEDDENIEIDLKSVADELRRAPTVEWNVGAVNVTERFRLYQREVLQKAKKEGLTYNSIYEVLALSSIIVLCWPCPYPMFTNQEWLEISKTNPYTINEPPLLPEISHHLWDAARKHLAGKDALLDGEESGLSRTIACLFNQLYEGLPMVAPLKMSEDEHCYIFLHPITRPFFLGSQKEYKLLLNRATAGSNQRPDLACVVDNIPILNSEIKPLGYTLLQQRKDKLKVHLRARKSINQQLQTKGGPGEAAMFTNMGTLMESFFMDLKYDGLYRSWPFLTTRLVIDKTTIPLAEFAISHVVALEERVGKIVESYKYRSNKFTPPSQMNFMRELPDSPQLKLLLQ</sequence>
<protein>
    <submittedName>
        <fullName evidence="2">Uncharacterized protein</fullName>
    </submittedName>
</protein>
<evidence type="ECO:0000313" key="3">
    <source>
        <dbReference type="Proteomes" id="UP000274822"/>
    </source>
</evidence>
<evidence type="ECO:0000256" key="1">
    <source>
        <dbReference type="SAM" id="MobiDB-lite"/>
    </source>
</evidence>
<organism evidence="2 3">
    <name type="scientific">Jimgerdemannia flammicorona</name>
    <dbReference type="NCBI Taxonomy" id="994334"/>
    <lineage>
        <taxon>Eukaryota</taxon>
        <taxon>Fungi</taxon>
        <taxon>Fungi incertae sedis</taxon>
        <taxon>Mucoromycota</taxon>
        <taxon>Mucoromycotina</taxon>
        <taxon>Endogonomycetes</taxon>
        <taxon>Endogonales</taxon>
        <taxon>Endogonaceae</taxon>
        <taxon>Jimgerdemannia</taxon>
    </lineage>
</organism>
<feature type="region of interest" description="Disordered" evidence="1">
    <location>
        <begin position="1"/>
        <end position="21"/>
    </location>
</feature>
<keyword evidence="3" id="KW-1185">Reference proteome</keyword>
<feature type="compositionally biased region" description="Polar residues" evidence="1">
    <location>
        <begin position="84"/>
        <end position="99"/>
    </location>
</feature>
<reference evidence="2 3" key="1">
    <citation type="journal article" date="2018" name="New Phytol.">
        <title>Phylogenomics of Endogonaceae and evolution of mycorrhizas within Mucoromycota.</title>
        <authorList>
            <person name="Chang Y."/>
            <person name="Desiro A."/>
            <person name="Na H."/>
            <person name="Sandor L."/>
            <person name="Lipzen A."/>
            <person name="Clum A."/>
            <person name="Barry K."/>
            <person name="Grigoriev I.V."/>
            <person name="Martin F.M."/>
            <person name="Stajich J.E."/>
            <person name="Smith M.E."/>
            <person name="Bonito G."/>
            <person name="Spatafora J.W."/>
        </authorList>
    </citation>
    <scope>NUCLEOTIDE SEQUENCE [LARGE SCALE GENOMIC DNA]</scope>
    <source>
        <strain evidence="2 3">AD002</strain>
    </source>
</reference>